<dbReference type="RefSeq" id="XP_012197158.1">
    <property type="nucleotide sequence ID" value="XM_012341768.1"/>
</dbReference>
<protein>
    <submittedName>
        <fullName evidence="2">Uncharacterized protein</fullName>
    </submittedName>
</protein>
<keyword evidence="3" id="KW-1185">Reference proteome</keyword>
<organism evidence="2 3">
    <name type="scientific">Saprolegnia parasitica (strain CBS 223.65)</name>
    <dbReference type="NCBI Taxonomy" id="695850"/>
    <lineage>
        <taxon>Eukaryota</taxon>
        <taxon>Sar</taxon>
        <taxon>Stramenopiles</taxon>
        <taxon>Oomycota</taxon>
        <taxon>Saprolegniomycetes</taxon>
        <taxon>Saprolegniales</taxon>
        <taxon>Saprolegniaceae</taxon>
        <taxon>Saprolegnia</taxon>
    </lineage>
</organism>
<gene>
    <name evidence="2" type="ORF">SPRG_03178</name>
</gene>
<feature type="transmembrane region" description="Helical" evidence="1">
    <location>
        <begin position="197"/>
        <end position="220"/>
    </location>
</feature>
<dbReference type="VEuPathDB" id="FungiDB:SPRG_03178"/>
<feature type="transmembrane region" description="Helical" evidence="1">
    <location>
        <begin position="374"/>
        <end position="397"/>
    </location>
</feature>
<sequence length="572" mass="63181">MRVDPSLDAIPVSSFAPSPEDIQPTIDASRVRMNRKSVLVSALFGLNLRGHPFRGATHPLLTVDAVEAINQTEYMHYFRDLFSSATLPNGASYIYDDTTATDIARHVFPLNGSSKEDDCAHGIITSVAGAIYFPWSHVPEIAHVLCGVNASASTSYARVWKHTMVSTPHALSVLWTVPGNDLFPNASTSAGGSSSSFAAFLSGYIGYVCYAEYFTHVLHLRKALMSYAMSERKSVVRYEVLMGDATSIVLSHPKICFLFVLDFWMSPELSGQAGARVEQFESAYYFALGSIYFSRSVWLSYSTLVLLNPVLRRCRKSHWLKPANPTLLAIAAYAYGGLFTHLQLAWYPMLSVYIALFSIVMTPVPPGDEYVEALVAFLAFSLSLCTLPVLLGVPGIAARAAKRAVRNVRQVSSGRDAARWYRFQANDGSDVHEGAFAYNDFKHKSLLWFYRLGANVRDVMHGGSMYRLFEAYPEYRRHGTMDQRGGDCYVLGYDRLNNLVEVTRVNLLSQMDAPISVAVTAKRQVLGSRKISQPKKARAFRYAVGTLVVRQTAGPGAMVSVSKGAMDSPWIA</sequence>
<dbReference type="Proteomes" id="UP000030745">
    <property type="component" value="Unassembled WGS sequence"/>
</dbReference>
<evidence type="ECO:0000313" key="3">
    <source>
        <dbReference type="Proteomes" id="UP000030745"/>
    </source>
</evidence>
<feature type="transmembrane region" description="Helical" evidence="1">
    <location>
        <begin position="344"/>
        <end position="362"/>
    </location>
</feature>
<evidence type="ECO:0000256" key="1">
    <source>
        <dbReference type="SAM" id="Phobius"/>
    </source>
</evidence>
<evidence type="ECO:0000313" key="2">
    <source>
        <dbReference type="EMBL" id="KDO31962.1"/>
    </source>
</evidence>
<dbReference type="KEGG" id="spar:SPRG_03178"/>
<accession>A0A067CYS7</accession>
<dbReference type="OrthoDB" id="68471at2759"/>
<dbReference type="AlphaFoldDB" id="A0A067CYS7"/>
<dbReference type="OMA" id="HWLKPAN"/>
<proteinExistence type="predicted"/>
<keyword evidence="1" id="KW-0812">Transmembrane</keyword>
<reference evidence="2 3" key="1">
    <citation type="journal article" date="2013" name="PLoS Genet.">
        <title>Distinctive expansion of potential virulence genes in the genome of the oomycete fish pathogen Saprolegnia parasitica.</title>
        <authorList>
            <person name="Jiang R.H."/>
            <person name="de Bruijn I."/>
            <person name="Haas B.J."/>
            <person name="Belmonte R."/>
            <person name="Lobach L."/>
            <person name="Christie J."/>
            <person name="van den Ackerveken G."/>
            <person name="Bottin A."/>
            <person name="Bulone V."/>
            <person name="Diaz-Moreno S.M."/>
            <person name="Dumas B."/>
            <person name="Fan L."/>
            <person name="Gaulin E."/>
            <person name="Govers F."/>
            <person name="Grenville-Briggs L.J."/>
            <person name="Horner N.R."/>
            <person name="Levin J.Z."/>
            <person name="Mammella M."/>
            <person name="Meijer H.J."/>
            <person name="Morris P."/>
            <person name="Nusbaum C."/>
            <person name="Oome S."/>
            <person name="Phillips A.J."/>
            <person name="van Rooyen D."/>
            <person name="Rzeszutek E."/>
            <person name="Saraiva M."/>
            <person name="Secombes C.J."/>
            <person name="Seidl M.F."/>
            <person name="Snel B."/>
            <person name="Stassen J.H."/>
            <person name="Sykes S."/>
            <person name="Tripathy S."/>
            <person name="van den Berg H."/>
            <person name="Vega-Arreguin J.C."/>
            <person name="Wawra S."/>
            <person name="Young S.K."/>
            <person name="Zeng Q."/>
            <person name="Dieguez-Uribeondo J."/>
            <person name="Russ C."/>
            <person name="Tyler B.M."/>
            <person name="van West P."/>
        </authorList>
    </citation>
    <scope>NUCLEOTIDE SEQUENCE [LARGE SCALE GENOMIC DNA]</scope>
    <source>
        <strain evidence="2 3">CBS 223.65</strain>
    </source>
</reference>
<dbReference type="EMBL" id="KK583196">
    <property type="protein sequence ID" value="KDO31962.1"/>
    <property type="molecule type" value="Genomic_DNA"/>
</dbReference>
<name>A0A067CYS7_SAPPC</name>
<keyword evidence="1" id="KW-0472">Membrane</keyword>
<dbReference type="GeneID" id="24125704"/>
<keyword evidence="1" id="KW-1133">Transmembrane helix</keyword>